<feature type="signal peptide" evidence="4">
    <location>
        <begin position="1"/>
        <end position="39"/>
    </location>
</feature>
<protein>
    <recommendedName>
        <fullName evidence="5">Alginate lyase domain-containing protein</fullName>
    </recommendedName>
</protein>
<dbReference type="GO" id="GO:0016829">
    <property type="term" value="F:lyase activity"/>
    <property type="evidence" value="ECO:0007669"/>
    <property type="project" value="UniProtKB-KW"/>
</dbReference>
<dbReference type="OrthoDB" id="7057224at2"/>
<dbReference type="SUPFAM" id="SSF48230">
    <property type="entry name" value="Chondroitin AC/alginate lyase"/>
    <property type="match status" value="1"/>
</dbReference>
<dbReference type="AlphaFoldDB" id="A0A5B8U7L5"/>
<dbReference type="Pfam" id="PF05426">
    <property type="entry name" value="Alginate_lyase"/>
    <property type="match status" value="1"/>
</dbReference>
<dbReference type="EMBL" id="CP042430">
    <property type="protein sequence ID" value="QEC49119.1"/>
    <property type="molecule type" value="Genomic_DNA"/>
</dbReference>
<dbReference type="GO" id="GO:0042597">
    <property type="term" value="C:periplasmic space"/>
    <property type="evidence" value="ECO:0007669"/>
    <property type="project" value="InterPro"/>
</dbReference>
<evidence type="ECO:0000313" key="6">
    <source>
        <dbReference type="EMBL" id="QEC49119.1"/>
    </source>
</evidence>
<evidence type="ECO:0000256" key="4">
    <source>
        <dbReference type="SAM" id="SignalP"/>
    </source>
</evidence>
<feature type="region of interest" description="Disordered" evidence="3">
    <location>
        <begin position="173"/>
        <end position="193"/>
    </location>
</feature>
<dbReference type="PROSITE" id="PS51318">
    <property type="entry name" value="TAT"/>
    <property type="match status" value="1"/>
</dbReference>
<dbReference type="Proteomes" id="UP000321805">
    <property type="component" value="Chromosome"/>
</dbReference>
<dbReference type="InterPro" id="IPR008929">
    <property type="entry name" value="Chondroitin_lyas"/>
</dbReference>
<evidence type="ECO:0000256" key="2">
    <source>
        <dbReference type="ARBA" id="ARBA00023239"/>
    </source>
</evidence>
<evidence type="ECO:0000256" key="3">
    <source>
        <dbReference type="SAM" id="MobiDB-lite"/>
    </source>
</evidence>
<organism evidence="6 7">
    <name type="scientific">Baekduia soli</name>
    <dbReference type="NCBI Taxonomy" id="496014"/>
    <lineage>
        <taxon>Bacteria</taxon>
        <taxon>Bacillati</taxon>
        <taxon>Actinomycetota</taxon>
        <taxon>Thermoleophilia</taxon>
        <taxon>Solirubrobacterales</taxon>
        <taxon>Baekduiaceae</taxon>
        <taxon>Baekduia</taxon>
    </lineage>
</organism>
<accession>A0A5B8U7L5</accession>
<keyword evidence="2" id="KW-0456">Lyase</keyword>
<dbReference type="KEGG" id="bsol:FSW04_17075"/>
<dbReference type="Gene3D" id="1.50.10.100">
    <property type="entry name" value="Chondroitin AC/alginate lyase"/>
    <property type="match status" value="1"/>
</dbReference>
<feature type="domain" description="Alginate lyase" evidence="5">
    <location>
        <begin position="313"/>
        <end position="392"/>
    </location>
</feature>
<proteinExistence type="predicted"/>
<name>A0A5B8U7L5_9ACTN</name>
<sequence length="546" mass="55752">MAMTSPIRGSIPSGRRRAVLVAASLLSTAAALPVAPSMAASAAKTTRLAPTSALAGSDVAGCRARKSSLLAGGTCDWATALRFAVPADVASARLRVHVSGTSTGPLKVSVPATATTAARSFTTAAKKLHGTVRIDVSAAIGADGITQALTVEGPAGATIRFSRPALEVTVPAAGTGSSVGTGTGTATGSVAGSTTPPVVVPPVVPPVVTPPAPAGQALPPSRSSSVWLSPADLQSLPTSGAAWSAVKSAADGSLGTPDVENQDSDHDVNTLAAALVYARTGTASYRAKAAAGIAGAIGTEAGGRTLALARNLLSYVVAADLIDLHGLDPAADARFRAWISAARTENLQGMTLISTHEDRPNNWGTHAGASRIAVDLYLGDDADLARAAAVYKGWLGDRSSYASFSWGDLSFQADAAHPVGIQPVGSTKSGVSLDGALADDMRRGCSFQPVPCHTNYAWEAMQGAVMQAELLSHHGMPAFSWSDNAVERAALYLQQLDQSYGGWWAATDDTWQPWVLNHAYGAHFPATTGGPGKNFGWTAWVYGPKG</sequence>
<dbReference type="InterPro" id="IPR006311">
    <property type="entry name" value="TAT_signal"/>
</dbReference>
<keyword evidence="7" id="KW-1185">Reference proteome</keyword>
<reference evidence="6 7" key="1">
    <citation type="journal article" date="2018" name="J. Microbiol.">
        <title>Baekduia soli gen. nov., sp. nov., a novel bacterium isolated from the soil of Baekdu Mountain and proposal of a novel family name, Baekduiaceae fam. nov.</title>
        <authorList>
            <person name="An D.S."/>
            <person name="Siddiqi M.Z."/>
            <person name="Kim K.H."/>
            <person name="Yu H.S."/>
            <person name="Im W.T."/>
        </authorList>
    </citation>
    <scope>NUCLEOTIDE SEQUENCE [LARGE SCALE GENOMIC DNA]</scope>
    <source>
        <strain evidence="6 7">BR7-21</strain>
    </source>
</reference>
<keyword evidence="1 4" id="KW-0732">Signal</keyword>
<evidence type="ECO:0000313" key="7">
    <source>
        <dbReference type="Proteomes" id="UP000321805"/>
    </source>
</evidence>
<feature type="chain" id="PRO_5022742700" description="Alginate lyase domain-containing protein" evidence="4">
    <location>
        <begin position="40"/>
        <end position="546"/>
    </location>
</feature>
<dbReference type="InterPro" id="IPR008397">
    <property type="entry name" value="Alginate_lyase_dom"/>
</dbReference>
<evidence type="ECO:0000256" key="1">
    <source>
        <dbReference type="ARBA" id="ARBA00022729"/>
    </source>
</evidence>
<evidence type="ECO:0000259" key="5">
    <source>
        <dbReference type="Pfam" id="PF05426"/>
    </source>
</evidence>
<gene>
    <name evidence="6" type="ORF">FSW04_17075</name>
</gene>